<evidence type="ECO:0000313" key="2">
    <source>
        <dbReference type="Proteomes" id="UP000287401"/>
    </source>
</evidence>
<organism evidence="1 2">
    <name type="scientific">Sphingobium yanoikuyae</name>
    <name type="common">Sphingomonas yanoikuyae</name>
    <dbReference type="NCBI Taxonomy" id="13690"/>
    <lineage>
        <taxon>Bacteria</taxon>
        <taxon>Pseudomonadati</taxon>
        <taxon>Pseudomonadota</taxon>
        <taxon>Alphaproteobacteria</taxon>
        <taxon>Sphingomonadales</taxon>
        <taxon>Sphingomonadaceae</taxon>
        <taxon>Sphingobium</taxon>
    </lineage>
</organism>
<gene>
    <name evidence="1" type="ORF">DAH51_26015</name>
</gene>
<dbReference type="EMBL" id="QRAL01000060">
    <property type="protein sequence ID" value="RSU46244.1"/>
    <property type="molecule type" value="Genomic_DNA"/>
</dbReference>
<comment type="caution">
    <text evidence="1">The sequence shown here is derived from an EMBL/GenBank/DDBJ whole genome shotgun (WGS) entry which is preliminary data.</text>
</comment>
<dbReference type="Gene3D" id="2.40.30.20">
    <property type="match status" value="1"/>
</dbReference>
<protein>
    <submittedName>
        <fullName evidence="1">Uncharacterized protein</fullName>
    </submittedName>
</protein>
<accession>A0A430BCI4</accession>
<sequence>MPKISELPARGAADGTELFPVLWNGQTMKARASTLFGVKGDKGEPGDMDGAALAWLDDFVEEGDVSASDAFQRLHDFLADSGDSRARIMLGAKQYHCHRTVLFDQVAIQVIGRGCPMATAPSSGTWLTFSDHMFTPFKFTRGAGESRGVGFYDLGLYQDGHLDLYEGWQPKDYPYVFDCYDLLGELNLVNVYCANINRLVKSVRSGRLNVRGLRGQIFTNAVYIDEGYDIARLFDWHLWTYWSSATEVLSYMQEHHDSVIMARSDTPIVGDIFTFAGNSQFRFKQSDFGITTKFTAGILVSDFTRYGLLVESPGFTAQIDALNHQAQAWPGGSGNLSDAKTIKVTQPDAMIQVATLQGTEMDGASISIEATNCNVNVGSALWEKINQKGGAGAVYAALGSNVFVNRYLIRNSGDTKLTAPGGALAASALIQNEQVGAVNYVFAFAGAADTPAKLYAEGPGAYIPLQLGAKGDAPVEMLSGLQLFPRKVADLPPVGRIGVHYVVDDATSSEGGAPVVGGGNIEAVVNWLNGAWRIAGGSSRASDAGVPAGAITRLVGESSEGVGVQQATADMVAQAPAVAALTSYCDEAQLRAAGAVLTGVAASDDGPALAAMAAASARGVALSIARPFAMRIGSPVLVQDKPFSLVGGAASYSLSQGTGIEIACPDAFDIRNSDGFSIRNAHIRSSGAALTSGSIFDFKASDNSNSNSGMLLFDNLRIEGGWNAFTFRKVFQAQLRGVRVANMAGEYCFGHNGLNDDSQANIFEYLGCSAGGVRYSNCDLWSFNGGGGSAKLVGCAGNFGRHGIAMRSDTVGSPRTIASITQSPNEGFRVVTSVNHGYANGARVSIEGVAPDGVINGDWTITRINDTTFDLFDSEWVDGAYSGGTVIGAQGRDPGFVYFGDGGFENLGGDAFHLVRGGKLQVSNSYFSTDSDGHVVNQFASYKGRHKFTNCDLRASGGSGLMLRAGIATYTGCDINNSGRVYVDNLKVDLSSCADNGAGFARFTSAAPHGYSTGDRVRTSRTNGCDGQTRITVISPTVFDADSIAYVAGAGGGQSWRYYRGLANVANNGAGLPRITVPGHPFRDGEWVHFSTASFGVPGIAGSDFKIKLVDADNFDLVLKIDGSIPAFSGAFTSGGYVQRCAAQVQICAGAHDIDISGCFIGTSTSGVNRARYAVIIEPGCWNITIDSTISLDARSGVVNLSANEPTVRINNRRLLPTAPTPPANDNSTRVATTAFVRGEVGQSIQAQGAMLDKLRALTPAPSKLAILNSAGEAELIDWIINGTFVPNITCTTPGNLDIAWGTRTGIVSKRGKLVDVNIVLVFTPTYDGAITSGNLQISLPYVADSSTAYSLLDFSSMSGFTWPNNATQLFAAANGSQALATIIGQKSGATTATGQIGMFPSGQQQTLRISGTYRAAA</sequence>
<proteinExistence type="predicted"/>
<dbReference type="InterPro" id="IPR023366">
    <property type="entry name" value="ATP_synth_asu-like_sf"/>
</dbReference>
<evidence type="ECO:0000313" key="1">
    <source>
        <dbReference type="EMBL" id="RSU46244.1"/>
    </source>
</evidence>
<reference evidence="1 2" key="1">
    <citation type="submission" date="2018-07" db="EMBL/GenBank/DDBJ databases">
        <title>Genomic and Epidemiologic Investigation of an Indolent Hospital Outbreak.</title>
        <authorList>
            <person name="Johnson R.C."/>
            <person name="Deming C."/>
            <person name="Conlan S."/>
            <person name="Zellmer C.J."/>
            <person name="Michelin A.V."/>
            <person name="Lee-Lin S."/>
            <person name="Thomas P.J."/>
            <person name="Park M."/>
            <person name="Weingarten R.A."/>
            <person name="Less J."/>
            <person name="Dekker J.P."/>
            <person name="Frank K.M."/>
            <person name="Musser K.A."/>
            <person name="Mcquiston J.R."/>
            <person name="Henderson D.K."/>
            <person name="Lau A.F."/>
            <person name="Palmore T.N."/>
            <person name="Segre J.A."/>
        </authorList>
    </citation>
    <scope>NUCLEOTIDE SEQUENCE [LARGE SCALE GENOMIC DNA]</scope>
    <source>
        <strain evidence="1 2">SK-NIH.Env6_1116</strain>
    </source>
</reference>
<name>A0A430BCI4_SPHYA</name>
<dbReference type="RefSeq" id="WP_126000188.1">
    <property type="nucleotide sequence ID" value="NZ_CP115456.1"/>
</dbReference>
<dbReference type="Proteomes" id="UP000287401">
    <property type="component" value="Unassembled WGS sequence"/>
</dbReference>